<protein>
    <submittedName>
        <fullName evidence="1">Uncharacterized protein</fullName>
    </submittedName>
</protein>
<sequence>MASGLAWLSLYAQANALLSTCSATRRRPTSEVLFRTSIGSSANELCKKNLILRKRRKRSPFSNGSKEVMVEVLIRLVQPGSKSCHRSLELSMKEGGQTWREERELIQLFFHLQMLVTPGVRIGKYGANVFYGVFSFLCYSPMEKFPLIKLQVMLGFDFVAPVSLLVPPKPSRNVHIAAFYVYKDEARDKRMKICFHRRRRR</sequence>
<reference evidence="2" key="1">
    <citation type="journal article" date="2023" name="Nat. Plants">
        <title>Single-cell RNA sequencing provides a high-resolution roadmap for understanding the multicellular compartmentation of specialized metabolism.</title>
        <authorList>
            <person name="Sun S."/>
            <person name="Shen X."/>
            <person name="Li Y."/>
            <person name="Li Y."/>
            <person name="Wang S."/>
            <person name="Li R."/>
            <person name="Zhang H."/>
            <person name="Shen G."/>
            <person name="Guo B."/>
            <person name="Wei J."/>
            <person name="Xu J."/>
            <person name="St-Pierre B."/>
            <person name="Chen S."/>
            <person name="Sun C."/>
        </authorList>
    </citation>
    <scope>NUCLEOTIDE SEQUENCE [LARGE SCALE GENOMIC DNA]</scope>
</reference>
<evidence type="ECO:0000313" key="1">
    <source>
        <dbReference type="EMBL" id="KAI5671647.1"/>
    </source>
</evidence>
<organism evidence="1 2">
    <name type="scientific">Catharanthus roseus</name>
    <name type="common">Madagascar periwinkle</name>
    <name type="synonym">Vinca rosea</name>
    <dbReference type="NCBI Taxonomy" id="4058"/>
    <lineage>
        <taxon>Eukaryota</taxon>
        <taxon>Viridiplantae</taxon>
        <taxon>Streptophyta</taxon>
        <taxon>Embryophyta</taxon>
        <taxon>Tracheophyta</taxon>
        <taxon>Spermatophyta</taxon>
        <taxon>Magnoliopsida</taxon>
        <taxon>eudicotyledons</taxon>
        <taxon>Gunneridae</taxon>
        <taxon>Pentapetalae</taxon>
        <taxon>asterids</taxon>
        <taxon>lamiids</taxon>
        <taxon>Gentianales</taxon>
        <taxon>Apocynaceae</taxon>
        <taxon>Rauvolfioideae</taxon>
        <taxon>Vinceae</taxon>
        <taxon>Catharanthinae</taxon>
        <taxon>Catharanthus</taxon>
    </lineage>
</organism>
<gene>
    <name evidence="1" type="ORF">M9H77_12011</name>
</gene>
<name>A0ACC0BG83_CATRO</name>
<evidence type="ECO:0000313" key="2">
    <source>
        <dbReference type="Proteomes" id="UP001060085"/>
    </source>
</evidence>
<dbReference type="EMBL" id="CM044703">
    <property type="protein sequence ID" value="KAI5671647.1"/>
    <property type="molecule type" value="Genomic_DNA"/>
</dbReference>
<comment type="caution">
    <text evidence="1">The sequence shown here is derived from an EMBL/GenBank/DDBJ whole genome shotgun (WGS) entry which is preliminary data.</text>
</comment>
<dbReference type="Proteomes" id="UP001060085">
    <property type="component" value="Linkage Group LG03"/>
</dbReference>
<keyword evidence="2" id="KW-1185">Reference proteome</keyword>
<proteinExistence type="predicted"/>
<accession>A0ACC0BG83</accession>